<dbReference type="Gene3D" id="1.10.287.130">
    <property type="match status" value="1"/>
</dbReference>
<keyword evidence="7" id="KW-0472">Membrane</keyword>
<evidence type="ECO:0000256" key="4">
    <source>
        <dbReference type="ARBA" id="ARBA00022679"/>
    </source>
</evidence>
<comment type="catalytic activity">
    <reaction evidence="1">
        <text>ATP + protein L-histidine = ADP + protein N-phospho-L-histidine.</text>
        <dbReference type="EC" id="2.7.13.3"/>
    </reaction>
</comment>
<dbReference type="InterPro" id="IPR050736">
    <property type="entry name" value="Sensor_HK_Regulatory"/>
</dbReference>
<keyword evidence="7" id="KW-0812">Transmembrane</keyword>
<evidence type="ECO:0000256" key="5">
    <source>
        <dbReference type="ARBA" id="ARBA00022777"/>
    </source>
</evidence>
<dbReference type="EMBL" id="CZAE01000003">
    <property type="protein sequence ID" value="CUO73032.1"/>
    <property type="molecule type" value="Genomic_DNA"/>
</dbReference>
<dbReference type="EMBL" id="CP103141">
    <property type="protein sequence ID" value="UVQ73911.1"/>
    <property type="molecule type" value="Genomic_DNA"/>
</dbReference>
<dbReference type="PANTHER" id="PTHR43711:SF31">
    <property type="entry name" value="HISTIDINE KINASE"/>
    <property type="match status" value="1"/>
</dbReference>
<proteinExistence type="predicted"/>
<dbReference type="SUPFAM" id="SSF47384">
    <property type="entry name" value="Homodimeric domain of signal transducing histidine kinase"/>
    <property type="match status" value="1"/>
</dbReference>
<keyword evidence="3" id="KW-0597">Phosphoprotein</keyword>
<dbReference type="CDD" id="cd00082">
    <property type="entry name" value="HisKA"/>
    <property type="match status" value="1"/>
</dbReference>
<dbReference type="GeneID" id="69591086"/>
<dbReference type="InterPro" id="IPR005467">
    <property type="entry name" value="His_kinase_dom"/>
</dbReference>
<evidence type="ECO:0000313" key="11">
    <source>
        <dbReference type="Proteomes" id="UP000095606"/>
    </source>
</evidence>
<dbReference type="EC" id="2.7.13.3" evidence="2"/>
<dbReference type="FunFam" id="1.10.287.130:FF:000001">
    <property type="entry name" value="Two-component sensor histidine kinase"/>
    <property type="match status" value="1"/>
</dbReference>
<keyword evidence="5 9" id="KW-0418">Kinase</keyword>
<keyword evidence="4 9" id="KW-0808">Transferase</keyword>
<keyword evidence="6" id="KW-0902">Two-component regulatory system</keyword>
<evidence type="ECO:0000256" key="1">
    <source>
        <dbReference type="ARBA" id="ARBA00000085"/>
    </source>
</evidence>
<keyword evidence="7" id="KW-1133">Transmembrane helix</keyword>
<dbReference type="Pfam" id="PF02518">
    <property type="entry name" value="HATPase_c"/>
    <property type="match status" value="1"/>
</dbReference>
<evidence type="ECO:0000256" key="7">
    <source>
        <dbReference type="SAM" id="Phobius"/>
    </source>
</evidence>
<reference evidence="10" key="2">
    <citation type="submission" date="2022-08" db="EMBL/GenBank/DDBJ databases">
        <title>Genome Sequencing of Bacteroides fragilis Group Isolates with Nanopore Technology.</title>
        <authorList>
            <person name="Tisza M.J."/>
            <person name="Smith D."/>
            <person name="Dekker J.P."/>
        </authorList>
    </citation>
    <scope>NUCLEOTIDE SEQUENCE</scope>
    <source>
        <strain evidence="10">BFG-527</strain>
    </source>
</reference>
<dbReference type="InterPro" id="IPR003594">
    <property type="entry name" value="HATPase_dom"/>
</dbReference>
<name>A0A174HDN1_9BACE</name>
<dbReference type="SMART" id="SM00387">
    <property type="entry name" value="HATPase_c"/>
    <property type="match status" value="1"/>
</dbReference>
<evidence type="ECO:0000256" key="2">
    <source>
        <dbReference type="ARBA" id="ARBA00012438"/>
    </source>
</evidence>
<dbReference type="SUPFAM" id="SSF55874">
    <property type="entry name" value="ATPase domain of HSP90 chaperone/DNA topoisomerase II/histidine kinase"/>
    <property type="match status" value="1"/>
</dbReference>
<dbReference type="GO" id="GO:0000155">
    <property type="term" value="F:phosphorelay sensor kinase activity"/>
    <property type="evidence" value="ECO:0007669"/>
    <property type="project" value="InterPro"/>
</dbReference>
<dbReference type="RefSeq" id="WP_055268961.1">
    <property type="nucleotide sequence ID" value="NZ_CAXKYA010000024.1"/>
</dbReference>
<protein>
    <recommendedName>
        <fullName evidence="2">histidine kinase</fullName>
        <ecNumber evidence="2">2.7.13.3</ecNumber>
    </recommendedName>
</protein>
<dbReference type="AlphaFoldDB" id="A0A174HDN1"/>
<dbReference type="Proteomes" id="UP001060104">
    <property type="component" value="Chromosome"/>
</dbReference>
<dbReference type="PRINTS" id="PR00344">
    <property type="entry name" value="BCTRLSENSOR"/>
</dbReference>
<dbReference type="PANTHER" id="PTHR43711">
    <property type="entry name" value="TWO-COMPONENT HISTIDINE KINASE"/>
    <property type="match status" value="1"/>
</dbReference>
<feature type="transmembrane region" description="Helical" evidence="7">
    <location>
        <begin position="359"/>
        <end position="384"/>
    </location>
</feature>
<evidence type="ECO:0000313" key="9">
    <source>
        <dbReference type="EMBL" id="CUO73032.1"/>
    </source>
</evidence>
<sequence length="754" mass="86786">MNNENRKIIFLFPLLIYLISALVGCTSSQERRILVVHSYEETYAAYPEFNRLIAKQFKKEGVNADIRTLYLDCESYKEETELKRMRYLLDSVSGDWRPEVILVNEDQATYSLLKCGDPLVKEVPVVFAGVNYPNWELLKQYPNATGFHDKIGFVQNAEMARKLFGDSVRLFTLLDSTFLDVQIRKDARKQLAGHRVTGFMDYPDIPSVEQYRLVREEGYIRFLSISIRSNRDKSEANLMWALNKNYRGQCYIQLKRDFTTINIGAICVSPSLTVINEGFECGEKLLGGYLTSLPVQVEEEVRAAVHILNGASSSDMPVTESKKEYLVDWNVMKQLGIKKEKIPANYKIVNIPFSKEYPYFYISSIVSLAGLLFAIVTCLLWLYLREQKRKKQALYALADEKETLALAIEGGTTYAWKLEDEFFVFEDAFWRSQGMSPRKLPFTDLGKFVHPGHWDSVKLSRRNLKEASKKIVQLRCDFSGRGYQWWEFRYTTNLLEGGGYKTAGLLLNIQEMKDREEELDAARLLAEKAELKQSFLANMSHEIRTPLNSIVGFSNILASDEELSPEDKQEYIDTINKNSDLLLKLVNDILELSRIESGYMSFCYKKCIVKELLNDVYMTHQVLIAPRLDFQKEEEDICLEIDVDRDRLIQVLTNFLNNATKFTESGFIKIGYYYMEEEEAVHIYVEDTGRGIPREEQQMIFSRFYKQNEFSQGAGLGLSICKVIVEKLGGKITLQSEAGKGSRFTVIIPCRVIS</sequence>
<dbReference type="Pfam" id="PF00512">
    <property type="entry name" value="HisKA"/>
    <property type="match status" value="1"/>
</dbReference>
<feature type="domain" description="Histidine kinase" evidence="8">
    <location>
        <begin position="538"/>
        <end position="752"/>
    </location>
</feature>
<organism evidence="9 11">
    <name type="scientific">Bacteroides faecis</name>
    <dbReference type="NCBI Taxonomy" id="674529"/>
    <lineage>
        <taxon>Bacteria</taxon>
        <taxon>Pseudomonadati</taxon>
        <taxon>Bacteroidota</taxon>
        <taxon>Bacteroidia</taxon>
        <taxon>Bacteroidales</taxon>
        <taxon>Bacteroidaceae</taxon>
        <taxon>Bacteroides</taxon>
    </lineage>
</organism>
<reference evidence="9 11" key="1">
    <citation type="submission" date="2015-09" db="EMBL/GenBank/DDBJ databases">
        <authorList>
            <consortium name="Pathogen Informatics"/>
        </authorList>
    </citation>
    <scope>NUCLEOTIDE SEQUENCE [LARGE SCALE GENOMIC DNA]</scope>
    <source>
        <strain evidence="9 11">2789STDY5834846</strain>
    </source>
</reference>
<keyword evidence="12" id="KW-1185">Reference proteome</keyword>
<dbReference type="InterPro" id="IPR004358">
    <property type="entry name" value="Sig_transdc_His_kin-like_C"/>
</dbReference>
<accession>A0A174HDN1</accession>
<evidence type="ECO:0000313" key="12">
    <source>
        <dbReference type="Proteomes" id="UP001060104"/>
    </source>
</evidence>
<evidence type="ECO:0000256" key="3">
    <source>
        <dbReference type="ARBA" id="ARBA00022553"/>
    </source>
</evidence>
<dbReference type="InterPro" id="IPR036890">
    <property type="entry name" value="HATPase_C_sf"/>
</dbReference>
<dbReference type="Proteomes" id="UP000095606">
    <property type="component" value="Unassembled WGS sequence"/>
</dbReference>
<dbReference type="InterPro" id="IPR003661">
    <property type="entry name" value="HisK_dim/P_dom"/>
</dbReference>
<dbReference type="SMART" id="SM00388">
    <property type="entry name" value="HisKA"/>
    <property type="match status" value="1"/>
</dbReference>
<evidence type="ECO:0000256" key="6">
    <source>
        <dbReference type="ARBA" id="ARBA00023012"/>
    </source>
</evidence>
<evidence type="ECO:0000259" key="8">
    <source>
        <dbReference type="PROSITE" id="PS50109"/>
    </source>
</evidence>
<evidence type="ECO:0000313" key="10">
    <source>
        <dbReference type="EMBL" id="UVQ73911.1"/>
    </source>
</evidence>
<dbReference type="PROSITE" id="PS50109">
    <property type="entry name" value="HIS_KIN"/>
    <property type="match status" value="1"/>
</dbReference>
<gene>
    <name evidence="9" type="primary">rcsC_1</name>
    <name evidence="9" type="ORF">ERS852461_00959</name>
    <name evidence="10" type="ORF">NXY30_23400</name>
</gene>
<dbReference type="InterPro" id="IPR036097">
    <property type="entry name" value="HisK_dim/P_sf"/>
</dbReference>
<dbReference type="PROSITE" id="PS51257">
    <property type="entry name" value="PROKAR_LIPOPROTEIN"/>
    <property type="match status" value="1"/>
</dbReference>
<dbReference type="Gene3D" id="3.30.565.10">
    <property type="entry name" value="Histidine kinase-like ATPase, C-terminal domain"/>
    <property type="match status" value="1"/>
</dbReference>